<feature type="non-terminal residue" evidence="2">
    <location>
        <position position="1"/>
    </location>
</feature>
<feature type="region of interest" description="Disordered" evidence="1">
    <location>
        <begin position="403"/>
        <end position="432"/>
    </location>
</feature>
<accession>A0AAN5D5W1</accession>
<evidence type="ECO:0000313" key="2">
    <source>
        <dbReference type="EMBL" id="GMR56199.1"/>
    </source>
</evidence>
<name>A0AAN5D5W1_9BILA</name>
<feature type="compositionally biased region" description="Polar residues" evidence="1">
    <location>
        <begin position="192"/>
        <end position="213"/>
    </location>
</feature>
<evidence type="ECO:0000313" key="3">
    <source>
        <dbReference type="Proteomes" id="UP001328107"/>
    </source>
</evidence>
<dbReference type="AlphaFoldDB" id="A0AAN5D5W1"/>
<gene>
    <name evidence="2" type="ORF">PMAYCL1PPCAC_26394</name>
</gene>
<sequence length="516" mass="58355">AYHAIQNYKRFKKTINTAATYVKNVDGSTGEHIARMIDTLDALGRSFHLEWNRAWTCDDDAVMRIQQKSAVNALKEVQKSIARIYDIFQHRKKEYELQMATLSALPKDRKRTRPLPQSMMPSTSMQTPLFCEEINDALEIRNEEHQIKEEPMEIKEEPLDEPIADTFCPGGSQPTLVGEDERSNGMAHGDNEGNTGQGPSTSKKRIVSTSSIQLPDASTPGILQDMAAAWGVLPTEIKSDDSSQWKQCFICLNRVSTYYVLPKHEMQRQAFFNRIIHKGLTRGVRARLIELIKNNDEAQFCTTHVLTHKRSLIAELRGDVEPTTGEKCIERLKKQRCNLCGCPGGMSNPFTTNPKEPAAAKRFFHRLINVTYLQRQKLAYYASVGRIWTVCGRHLPPWEKRTTKEYESYSPGKSSDDPLPTEVKPSTLPESTTKFRPAFQPYTVHKCAGKPTVHKPTRLTTPSGRILKAGRYTSGSYTAELEKLSNDCDDLMRSVQQRAGDFVKEGVEGEVKMEEP</sequence>
<keyword evidence="3" id="KW-1185">Reference proteome</keyword>
<organism evidence="2 3">
    <name type="scientific">Pristionchus mayeri</name>
    <dbReference type="NCBI Taxonomy" id="1317129"/>
    <lineage>
        <taxon>Eukaryota</taxon>
        <taxon>Metazoa</taxon>
        <taxon>Ecdysozoa</taxon>
        <taxon>Nematoda</taxon>
        <taxon>Chromadorea</taxon>
        <taxon>Rhabditida</taxon>
        <taxon>Rhabditina</taxon>
        <taxon>Diplogasteromorpha</taxon>
        <taxon>Diplogasteroidea</taxon>
        <taxon>Neodiplogasteridae</taxon>
        <taxon>Pristionchus</taxon>
    </lineage>
</organism>
<protein>
    <submittedName>
        <fullName evidence="2">Uncharacterized protein</fullName>
    </submittedName>
</protein>
<evidence type="ECO:0000256" key="1">
    <source>
        <dbReference type="SAM" id="MobiDB-lite"/>
    </source>
</evidence>
<feature type="region of interest" description="Disordered" evidence="1">
    <location>
        <begin position="170"/>
        <end position="218"/>
    </location>
</feature>
<dbReference type="EMBL" id="BTRK01000005">
    <property type="protein sequence ID" value="GMR56199.1"/>
    <property type="molecule type" value="Genomic_DNA"/>
</dbReference>
<proteinExistence type="predicted"/>
<comment type="caution">
    <text evidence="2">The sequence shown here is derived from an EMBL/GenBank/DDBJ whole genome shotgun (WGS) entry which is preliminary data.</text>
</comment>
<reference evidence="3" key="1">
    <citation type="submission" date="2022-10" db="EMBL/GenBank/DDBJ databases">
        <title>Genome assembly of Pristionchus species.</title>
        <authorList>
            <person name="Yoshida K."/>
            <person name="Sommer R.J."/>
        </authorList>
    </citation>
    <scope>NUCLEOTIDE SEQUENCE [LARGE SCALE GENOMIC DNA]</scope>
    <source>
        <strain evidence="3">RS5460</strain>
    </source>
</reference>
<dbReference type="Proteomes" id="UP001328107">
    <property type="component" value="Unassembled WGS sequence"/>
</dbReference>